<comment type="caution">
    <text evidence="1">The sequence shown here is derived from an EMBL/GenBank/DDBJ whole genome shotgun (WGS) entry which is preliminary data.</text>
</comment>
<dbReference type="InterPro" id="IPR041492">
    <property type="entry name" value="HAD_2"/>
</dbReference>
<dbReference type="AlphaFoldDB" id="A0A0L0NDA1"/>
<dbReference type="PANTHER" id="PTHR43611:SF3">
    <property type="entry name" value="FLAVIN MONONUCLEOTIDE HYDROLASE 1, CHLOROPLATIC"/>
    <property type="match status" value="1"/>
</dbReference>
<dbReference type="InterPro" id="IPR023198">
    <property type="entry name" value="PGP-like_dom2"/>
</dbReference>
<dbReference type="Proteomes" id="UP000036947">
    <property type="component" value="Unassembled WGS sequence"/>
</dbReference>
<dbReference type="PANTHER" id="PTHR43611">
    <property type="entry name" value="ALPHA-D-GLUCOSE 1-PHOSPHATE PHOSPHATASE"/>
    <property type="match status" value="1"/>
</dbReference>
<dbReference type="Gene3D" id="1.10.150.240">
    <property type="entry name" value="Putative phosphatase, domain 2"/>
    <property type="match status" value="1"/>
</dbReference>
<evidence type="ECO:0008006" key="3">
    <source>
        <dbReference type="Google" id="ProtNLM"/>
    </source>
</evidence>
<name>A0A0L0NDA1_TOLOC</name>
<dbReference type="Gene3D" id="3.40.50.1000">
    <property type="entry name" value="HAD superfamily/HAD-like"/>
    <property type="match status" value="1"/>
</dbReference>
<reference evidence="1 2" key="1">
    <citation type="journal article" date="2015" name="BMC Genomics">
        <title>The genome of the truffle-parasite Tolypocladium ophioglossoides and the evolution of antifungal peptaibiotics.</title>
        <authorList>
            <person name="Quandt C.A."/>
            <person name="Bushley K.E."/>
            <person name="Spatafora J.W."/>
        </authorList>
    </citation>
    <scope>NUCLEOTIDE SEQUENCE [LARGE SCALE GENOMIC DNA]</scope>
    <source>
        <strain evidence="1 2">CBS 100239</strain>
    </source>
</reference>
<dbReference type="EMBL" id="LFRF01000007">
    <property type="protein sequence ID" value="KND91979.1"/>
    <property type="molecule type" value="Genomic_DNA"/>
</dbReference>
<gene>
    <name evidence="1" type="ORF">TOPH_03496</name>
</gene>
<proteinExistence type="predicted"/>
<dbReference type="Pfam" id="PF13419">
    <property type="entry name" value="HAD_2"/>
    <property type="match status" value="1"/>
</dbReference>
<evidence type="ECO:0000313" key="1">
    <source>
        <dbReference type="EMBL" id="KND91979.1"/>
    </source>
</evidence>
<dbReference type="SUPFAM" id="SSF56784">
    <property type="entry name" value="HAD-like"/>
    <property type="match status" value="1"/>
</dbReference>
<accession>A0A0L0NDA1</accession>
<sequence length="438" mass="49211">MASRRYTDLLLDIGGVLISYSTKNNTALPPRTIKTVLDSPHWHEYEKGKLSRQQCYDKVTAQFGLAPGTWAEAVKQLQSTLKPNQDFIAAIKDMKASYPRLRVHAFSNISAPDFDYLKPTIDKWGIFDNVVTSASIGCRKPDFGSYRQALDSAQISAHTSIFVDDRSENVITAHSLGIRGVLFENTVIVIAQLHNLLGDPVARGMAFLRRRAKALFCETDNGITIKENFSQLLILQRIGDSHQKQAAMEAILENLTPDGLPLIYFDKLRPRFCPFVSANVLRLFYLNGQGYKLRSTLRYICSILHTQAYEIGKRYYCHSDWIFYYLADLCRKCSNPDLNELRMILSTQLKRRMGTDKDVLAAALRVLAAQSLGFENPRDLETLLVAQQLDGGWEFAWMFTYGSVAVKVGSRGVTTALTIKAIQTARGVEGLSAESNKF</sequence>
<protein>
    <recommendedName>
        <fullName evidence="3">Alpha-D-glucose-1-phosphate phosphatase YihX</fullName>
    </recommendedName>
</protein>
<evidence type="ECO:0000313" key="2">
    <source>
        <dbReference type="Proteomes" id="UP000036947"/>
    </source>
</evidence>
<dbReference type="OrthoDB" id="2012566at2759"/>
<dbReference type="STRING" id="1163406.A0A0L0NDA1"/>
<dbReference type="InterPro" id="IPR036412">
    <property type="entry name" value="HAD-like_sf"/>
</dbReference>
<dbReference type="InterPro" id="IPR023214">
    <property type="entry name" value="HAD_sf"/>
</dbReference>
<organism evidence="1 2">
    <name type="scientific">Tolypocladium ophioglossoides (strain CBS 100239)</name>
    <name type="common">Snaketongue truffleclub</name>
    <name type="synonym">Elaphocordyceps ophioglossoides</name>
    <dbReference type="NCBI Taxonomy" id="1163406"/>
    <lineage>
        <taxon>Eukaryota</taxon>
        <taxon>Fungi</taxon>
        <taxon>Dikarya</taxon>
        <taxon>Ascomycota</taxon>
        <taxon>Pezizomycotina</taxon>
        <taxon>Sordariomycetes</taxon>
        <taxon>Hypocreomycetidae</taxon>
        <taxon>Hypocreales</taxon>
        <taxon>Ophiocordycipitaceae</taxon>
        <taxon>Tolypocladium</taxon>
    </lineage>
</organism>
<keyword evidence="2" id="KW-1185">Reference proteome</keyword>